<dbReference type="STRING" id="65357.A0A024GJL8"/>
<accession>A0A024GJL8</accession>
<dbReference type="GO" id="GO:0005509">
    <property type="term" value="F:calcium ion binding"/>
    <property type="evidence" value="ECO:0007669"/>
    <property type="project" value="TreeGrafter"/>
</dbReference>
<keyword evidence="4" id="KW-1185">Reference proteome</keyword>
<reference evidence="3 4" key="1">
    <citation type="submission" date="2012-05" db="EMBL/GenBank/DDBJ databases">
        <title>Recombination and specialization in a pathogen metapopulation.</title>
        <authorList>
            <person name="Gardiner A."/>
            <person name="Kemen E."/>
            <person name="Schultz-Larsen T."/>
            <person name="MacLean D."/>
            <person name="Van Oosterhout C."/>
            <person name="Jones J.D.G."/>
        </authorList>
    </citation>
    <scope>NUCLEOTIDE SEQUENCE [LARGE SCALE GENOMIC DNA]</scope>
    <source>
        <strain evidence="3 4">Ac Nc2</strain>
    </source>
</reference>
<comment type="caution">
    <text evidence="3">The sequence shown here is derived from an EMBL/GenBank/DDBJ whole genome shotgun (WGS) entry which is preliminary data.</text>
</comment>
<dbReference type="PROSITE" id="PS50105">
    <property type="entry name" value="SAM_DOMAIN"/>
    <property type="match status" value="1"/>
</dbReference>
<dbReference type="Gene3D" id="1.10.150.50">
    <property type="entry name" value="Transcription Factor, Ets-1"/>
    <property type="match status" value="1"/>
</dbReference>
<protein>
    <recommendedName>
        <fullName evidence="2">SAM domain-containing protein</fullName>
    </recommendedName>
</protein>
<gene>
    <name evidence="3" type="ORF">BN9_076820</name>
</gene>
<feature type="signal peptide" evidence="1">
    <location>
        <begin position="1"/>
        <end position="18"/>
    </location>
</feature>
<dbReference type="Proteomes" id="UP000053237">
    <property type="component" value="Unassembled WGS sequence"/>
</dbReference>
<dbReference type="GO" id="GO:0005246">
    <property type="term" value="F:calcium channel regulator activity"/>
    <property type="evidence" value="ECO:0007669"/>
    <property type="project" value="InterPro"/>
</dbReference>
<evidence type="ECO:0000256" key="1">
    <source>
        <dbReference type="SAM" id="SignalP"/>
    </source>
</evidence>
<evidence type="ECO:0000313" key="4">
    <source>
        <dbReference type="Proteomes" id="UP000053237"/>
    </source>
</evidence>
<dbReference type="GO" id="GO:0005886">
    <property type="term" value="C:plasma membrane"/>
    <property type="evidence" value="ECO:0007669"/>
    <property type="project" value="TreeGrafter"/>
</dbReference>
<dbReference type="AlphaFoldDB" id="A0A024GJL8"/>
<evidence type="ECO:0000259" key="2">
    <source>
        <dbReference type="PROSITE" id="PS50105"/>
    </source>
</evidence>
<feature type="chain" id="PRO_5001529558" description="SAM domain-containing protein" evidence="1">
    <location>
        <begin position="19"/>
        <end position="1161"/>
    </location>
</feature>
<dbReference type="InParanoid" id="A0A024GJL8"/>
<name>A0A024GJL8_9STRA</name>
<dbReference type="EMBL" id="CAIX01000139">
    <property type="protein sequence ID" value="CCI46727.1"/>
    <property type="molecule type" value="Genomic_DNA"/>
</dbReference>
<evidence type="ECO:0000313" key="3">
    <source>
        <dbReference type="EMBL" id="CCI46727.1"/>
    </source>
</evidence>
<proteinExistence type="predicted"/>
<keyword evidence="1" id="KW-0732">Signal</keyword>
<organism evidence="3 4">
    <name type="scientific">Albugo candida</name>
    <dbReference type="NCBI Taxonomy" id="65357"/>
    <lineage>
        <taxon>Eukaryota</taxon>
        <taxon>Sar</taxon>
        <taxon>Stramenopiles</taxon>
        <taxon>Oomycota</taxon>
        <taxon>Peronosporomycetes</taxon>
        <taxon>Albuginales</taxon>
        <taxon>Albuginaceae</taxon>
        <taxon>Albugo</taxon>
    </lineage>
</organism>
<dbReference type="GO" id="GO:0006874">
    <property type="term" value="P:intracellular calcium ion homeostasis"/>
    <property type="evidence" value="ECO:0007669"/>
    <property type="project" value="TreeGrafter"/>
</dbReference>
<dbReference type="InterPro" id="IPR013761">
    <property type="entry name" value="SAM/pointed_sf"/>
</dbReference>
<dbReference type="PANTHER" id="PTHR15136">
    <property type="entry name" value="STROMAL INTERACTION MOLECULE HOMOLOG"/>
    <property type="match status" value="1"/>
</dbReference>
<dbReference type="PANTHER" id="PTHR15136:SF13">
    <property type="entry name" value="SAM DOMAIN-CONTAINING PROTEIN"/>
    <property type="match status" value="1"/>
</dbReference>
<dbReference type="InterPro" id="IPR001660">
    <property type="entry name" value="SAM"/>
</dbReference>
<dbReference type="GO" id="GO:0005783">
    <property type="term" value="C:endoplasmic reticulum"/>
    <property type="evidence" value="ECO:0007669"/>
    <property type="project" value="TreeGrafter"/>
</dbReference>
<dbReference type="SUPFAM" id="SSF47769">
    <property type="entry name" value="SAM/Pointed domain"/>
    <property type="match status" value="1"/>
</dbReference>
<sequence length="1161" mass="133260">MFRFVLWWLIRTVSFGNGFDQTDLTVPCNSIVCSGKNASKMSLGVQLHRANIPINLLSYCNPVILSAYASYCLPDFFNISYRDLTWFDCLCIVLGTSAHPHESVKIKQDGTQRASTKLNGDIGMDRSIVRSNLNDLYDPRLDAVGSEMTVEDVADWISYSVQLPQYAEFAKTHSISGGTLSLLIENNGARLSSIGIRDEIHRVQLLRFLKLRYAGLGERPHDVSNFTCTISPSTMCSSEADEESCAYRRVHTSWIAPAQNVSRTFQLQRRDVKGSWTLVFAGSDSEYVDFIDTRNEPLLYQITTWNAYGRSSRVYTHCRSALIKTPANLDTNAAESNSDGSFFDYTFPFMQSCQKWKSEISTCKMKWSLLCSLYQYKGSHCWLDETIIFIILSIFLIRSYIYGDADFLLRLLRRLPPNISTQVVVKTFTDKVENVQTAQEALVDASAIVLWKKPLDNGIPIVFYRICWTRMKTRETMCVRIVRCFPHCCPAHRTRSYCGAPLFVEFTCYENARTNADDEKVAEDEFARFDKLIVYGRFEEHDNDDDNVGFVQHQEAQQLVQVSLTSGGSSIATDQCIWFRGELVMSRPNYRLFALNNRAVCHWEYDWKSGNRQRIRGTDHHFRAYVFTRTDDDNCTVITSVTSTPFTFSSYRKIHDPEQYESEVELLHQQRLWEGSDSTEISEHNADTSIQLVHRSSSEILQESSQQLSLGLLAASNSFCVQQSANFAILHLFMSVAKIPWSSILFKDERFLWQILLRKCKGSIEHKRSHADRYISLWIKLLSPNELMDATHSIRLHPVSLEEYEVLPYQQQVYALALTCWELFCCLLAPDQWETIHAFLWSNPGCLSYEFYTCRMHATFIELLAAFCSQALQERRSVFCIIDVLANELVSIVLRDSQHRIFSPFAAKEIHSLLRNGNILGIAHFTSQMQHIFSSLHLQLQHSNELGTQRNCCWVVGNWIWQDCHIADEYDLQNRTQSKLTHYLGFLDIILMIQHMYGFEIRYEPNGEEITLYVRSVTSLFHDIWSSLILDGKLRTLKVFPDGITTSIYSSGKSVLYGDYVGKGTGDLSALGSGIELLLYIYRWGEPSIQLKLQLTPIPADAQSHDALADRLLISVVVNHSSSHIEMQKNLFEQLDPEQRRKSITRWDAIYALRLDYQHSD</sequence>
<dbReference type="InterPro" id="IPR037608">
    <property type="entry name" value="STIM1/2"/>
</dbReference>
<dbReference type="OrthoDB" id="9986177at2759"/>
<dbReference type="GO" id="GO:0002115">
    <property type="term" value="P:store-operated calcium entry"/>
    <property type="evidence" value="ECO:0007669"/>
    <property type="project" value="TreeGrafter"/>
</dbReference>
<feature type="domain" description="SAM" evidence="2">
    <location>
        <begin position="148"/>
        <end position="210"/>
    </location>
</feature>